<dbReference type="PROSITE" id="PS00217">
    <property type="entry name" value="SUGAR_TRANSPORT_2"/>
    <property type="match status" value="1"/>
</dbReference>
<reference evidence="7" key="1">
    <citation type="submission" date="2022-05" db="EMBL/GenBank/DDBJ databases">
        <title>Sphingomonas sp. strain MG17 Genome sequencing and assembly.</title>
        <authorList>
            <person name="Kim I."/>
        </authorList>
    </citation>
    <scope>NUCLEOTIDE SEQUENCE</scope>
    <source>
        <strain evidence="7">MG17</strain>
    </source>
</reference>
<dbReference type="InterPro" id="IPR036259">
    <property type="entry name" value="MFS_trans_sf"/>
</dbReference>
<dbReference type="PROSITE" id="PS00216">
    <property type="entry name" value="SUGAR_TRANSPORT_1"/>
    <property type="match status" value="1"/>
</dbReference>
<evidence type="ECO:0000313" key="7">
    <source>
        <dbReference type="EMBL" id="MCP3731357.1"/>
    </source>
</evidence>
<feature type="transmembrane region" description="Helical" evidence="5">
    <location>
        <begin position="177"/>
        <end position="198"/>
    </location>
</feature>
<evidence type="ECO:0000259" key="6">
    <source>
        <dbReference type="PROSITE" id="PS50850"/>
    </source>
</evidence>
<evidence type="ECO:0000256" key="1">
    <source>
        <dbReference type="ARBA" id="ARBA00004141"/>
    </source>
</evidence>
<dbReference type="PANTHER" id="PTHR23508">
    <property type="entry name" value="CARBOXYLIC ACID TRANSPORTER PROTEIN HOMOLOG"/>
    <property type="match status" value="1"/>
</dbReference>
<dbReference type="GO" id="GO:0046943">
    <property type="term" value="F:carboxylic acid transmembrane transporter activity"/>
    <property type="evidence" value="ECO:0007669"/>
    <property type="project" value="TreeGrafter"/>
</dbReference>
<feature type="domain" description="Major facilitator superfamily (MFS) profile" evidence="6">
    <location>
        <begin position="24"/>
        <end position="437"/>
    </location>
</feature>
<feature type="transmembrane region" description="Helical" evidence="5">
    <location>
        <begin position="411"/>
        <end position="434"/>
    </location>
</feature>
<sequence>MSNATINVTDLINDRPVSRYQFGVFFLCALAALMDGFDSVIIGITAPGIAASLGLDVKDFGPVFSAAQFGFMIAAFVAGPLADRFGRKSILTFSVVVFGLFALLTPLSGSFEHLIAFRFLTGLGLGGASVTFVSLSTEYAPLRIRATVVSIMWTMLPLGSVLGGFASSILLPSHGWMPVYYIGGAVPIAIALLMLFLVPESISFLAVSGARKASLARIVQRIAPDLHPDETTRFVVAEERTSGSSISNLFTDGRATTTLCLWGAFFCCWLVVVTLVAWVVPILKEAGIPLSQAPLMVSAYAGGTAIGAPIVGRIMDKYDRYYVLILFLLIAAVSVSVLGFAVTSVELFAIGTLISGIAVGGASSGLVALVAASYPVSIRSTGVGWAVGMSRFGGTVGPALAGLILASGWSLHAFFGLMGVALLVGTGFLVALMLHARGDAAAAGAEAA</sequence>
<dbReference type="Pfam" id="PF00083">
    <property type="entry name" value="Sugar_tr"/>
    <property type="match status" value="1"/>
</dbReference>
<evidence type="ECO:0000256" key="4">
    <source>
        <dbReference type="ARBA" id="ARBA00023136"/>
    </source>
</evidence>
<dbReference type="Pfam" id="PF07690">
    <property type="entry name" value="MFS_1"/>
    <property type="match status" value="1"/>
</dbReference>
<dbReference type="InterPro" id="IPR005829">
    <property type="entry name" value="Sugar_transporter_CS"/>
</dbReference>
<evidence type="ECO:0000256" key="2">
    <source>
        <dbReference type="ARBA" id="ARBA00022692"/>
    </source>
</evidence>
<keyword evidence="4 5" id="KW-0472">Membrane</keyword>
<feature type="transmembrane region" description="Helical" evidence="5">
    <location>
        <begin position="383"/>
        <end position="405"/>
    </location>
</feature>
<feature type="transmembrane region" description="Helical" evidence="5">
    <location>
        <begin position="115"/>
        <end position="135"/>
    </location>
</feature>
<dbReference type="PROSITE" id="PS50850">
    <property type="entry name" value="MFS"/>
    <property type="match status" value="1"/>
</dbReference>
<proteinExistence type="predicted"/>
<dbReference type="RefSeq" id="WP_254293889.1">
    <property type="nucleotide sequence ID" value="NZ_JAMLDX010000009.1"/>
</dbReference>
<dbReference type="InterPro" id="IPR005828">
    <property type="entry name" value="MFS_sugar_transport-like"/>
</dbReference>
<dbReference type="Proteomes" id="UP001139451">
    <property type="component" value="Unassembled WGS sequence"/>
</dbReference>
<feature type="transmembrane region" description="Helical" evidence="5">
    <location>
        <begin position="259"/>
        <end position="283"/>
    </location>
</feature>
<comment type="caution">
    <text evidence="7">The sequence shown here is derived from an EMBL/GenBank/DDBJ whole genome shotgun (WGS) entry which is preliminary data.</text>
</comment>
<keyword evidence="8" id="KW-1185">Reference proteome</keyword>
<feature type="transmembrane region" description="Helical" evidence="5">
    <location>
        <begin position="295"/>
        <end position="314"/>
    </location>
</feature>
<feature type="transmembrane region" description="Helical" evidence="5">
    <location>
        <begin position="24"/>
        <end position="51"/>
    </location>
</feature>
<organism evidence="7 8">
    <name type="scientific">Sphingomonas tagetis</name>
    <dbReference type="NCBI Taxonomy" id="2949092"/>
    <lineage>
        <taxon>Bacteria</taxon>
        <taxon>Pseudomonadati</taxon>
        <taxon>Pseudomonadota</taxon>
        <taxon>Alphaproteobacteria</taxon>
        <taxon>Sphingomonadales</taxon>
        <taxon>Sphingomonadaceae</taxon>
        <taxon>Sphingomonas</taxon>
    </lineage>
</organism>
<feature type="transmembrane region" description="Helical" evidence="5">
    <location>
        <begin position="348"/>
        <end position="371"/>
    </location>
</feature>
<evidence type="ECO:0000313" key="8">
    <source>
        <dbReference type="Proteomes" id="UP001139451"/>
    </source>
</evidence>
<dbReference type="Gene3D" id="1.20.1250.20">
    <property type="entry name" value="MFS general substrate transporter like domains"/>
    <property type="match status" value="2"/>
</dbReference>
<evidence type="ECO:0000256" key="5">
    <source>
        <dbReference type="SAM" id="Phobius"/>
    </source>
</evidence>
<name>A0A9X2HJQ9_9SPHN</name>
<feature type="transmembrane region" description="Helical" evidence="5">
    <location>
        <begin position="63"/>
        <end position="82"/>
    </location>
</feature>
<dbReference type="SUPFAM" id="SSF103473">
    <property type="entry name" value="MFS general substrate transporter"/>
    <property type="match status" value="1"/>
</dbReference>
<dbReference type="InterPro" id="IPR011701">
    <property type="entry name" value="MFS"/>
</dbReference>
<gene>
    <name evidence="7" type="ORF">M9978_13065</name>
</gene>
<protein>
    <submittedName>
        <fullName evidence="7">MFS transporter</fullName>
    </submittedName>
</protein>
<dbReference type="EMBL" id="JAMLDX010000009">
    <property type="protein sequence ID" value="MCP3731357.1"/>
    <property type="molecule type" value="Genomic_DNA"/>
</dbReference>
<feature type="transmembrane region" description="Helical" evidence="5">
    <location>
        <begin position="147"/>
        <end position="171"/>
    </location>
</feature>
<evidence type="ECO:0000256" key="3">
    <source>
        <dbReference type="ARBA" id="ARBA00022989"/>
    </source>
</evidence>
<accession>A0A9X2HJQ9</accession>
<comment type="subcellular location">
    <subcellularLocation>
        <location evidence="1">Membrane</location>
        <topology evidence="1">Multi-pass membrane protein</topology>
    </subcellularLocation>
</comment>
<dbReference type="PANTHER" id="PTHR23508:SF10">
    <property type="entry name" value="CARBOXYLIC ACID TRANSPORTER PROTEIN HOMOLOG"/>
    <property type="match status" value="1"/>
</dbReference>
<dbReference type="InterPro" id="IPR020846">
    <property type="entry name" value="MFS_dom"/>
</dbReference>
<keyword evidence="3 5" id="KW-1133">Transmembrane helix</keyword>
<keyword evidence="2 5" id="KW-0812">Transmembrane</keyword>
<dbReference type="GO" id="GO:0005886">
    <property type="term" value="C:plasma membrane"/>
    <property type="evidence" value="ECO:0007669"/>
    <property type="project" value="TreeGrafter"/>
</dbReference>
<dbReference type="AlphaFoldDB" id="A0A9X2HJQ9"/>
<feature type="transmembrane region" description="Helical" evidence="5">
    <location>
        <begin position="321"/>
        <end position="342"/>
    </location>
</feature>
<feature type="transmembrane region" description="Helical" evidence="5">
    <location>
        <begin position="89"/>
        <end position="109"/>
    </location>
</feature>